<feature type="signal peptide" evidence="1">
    <location>
        <begin position="1"/>
        <end position="23"/>
    </location>
</feature>
<dbReference type="Proteomes" id="UP000253940">
    <property type="component" value="Chromosome"/>
</dbReference>
<evidence type="ECO:0000256" key="1">
    <source>
        <dbReference type="SAM" id="SignalP"/>
    </source>
</evidence>
<feature type="chain" id="PRO_5017029713" evidence="1">
    <location>
        <begin position="24"/>
        <end position="104"/>
    </location>
</feature>
<dbReference type="KEGG" id="mbah:HYN46_10690"/>
<dbReference type="RefSeq" id="WP_114899374.1">
    <property type="nucleotide sequence ID" value="NZ_CP031222.1"/>
</dbReference>
<evidence type="ECO:0000313" key="3">
    <source>
        <dbReference type="Proteomes" id="UP000253940"/>
    </source>
</evidence>
<organism evidence="2 3">
    <name type="scientific">Aquirhabdus parva</name>
    <dbReference type="NCBI Taxonomy" id="2283318"/>
    <lineage>
        <taxon>Bacteria</taxon>
        <taxon>Pseudomonadati</taxon>
        <taxon>Pseudomonadota</taxon>
        <taxon>Gammaproteobacteria</taxon>
        <taxon>Moraxellales</taxon>
        <taxon>Moraxellaceae</taxon>
        <taxon>Aquirhabdus</taxon>
    </lineage>
</organism>
<keyword evidence="1" id="KW-0732">Signal</keyword>
<keyword evidence="3" id="KW-1185">Reference proteome</keyword>
<dbReference type="OrthoDB" id="6687125at2"/>
<dbReference type="EMBL" id="CP031222">
    <property type="protein sequence ID" value="AXI03265.1"/>
    <property type="molecule type" value="Genomic_DNA"/>
</dbReference>
<accession>A0A345P7K6</accession>
<name>A0A345P7K6_9GAMM</name>
<reference evidence="2 3" key="1">
    <citation type="submission" date="2018-07" db="EMBL/GenBank/DDBJ databases">
        <title>Genome sequencing of Moraxellaceae gen. HYN0046.</title>
        <authorList>
            <person name="Kim M."/>
            <person name="Yi H."/>
        </authorList>
    </citation>
    <scope>NUCLEOTIDE SEQUENCE [LARGE SCALE GENOMIC DNA]</scope>
    <source>
        <strain evidence="2 3">HYN0046</strain>
    </source>
</reference>
<dbReference type="AlphaFoldDB" id="A0A345P7K6"/>
<sequence>MNKLSSLIFGVVLTVLVSEHAVADQAPPPAAPLEQGAGVTESMKKQKKFLASMVEMVRSYGYRCDSISGVVPFAFSKGYNLWCNHSDYHYEIADKGGEWVVTID</sequence>
<proteinExistence type="predicted"/>
<gene>
    <name evidence="2" type="ORF">HYN46_10690</name>
</gene>
<protein>
    <submittedName>
        <fullName evidence="2">Uncharacterized protein</fullName>
    </submittedName>
</protein>
<evidence type="ECO:0000313" key="2">
    <source>
        <dbReference type="EMBL" id="AXI03265.1"/>
    </source>
</evidence>